<dbReference type="InterPro" id="IPR013969">
    <property type="entry name" value="Oligosacch_biosynth_Alg14"/>
</dbReference>
<dbReference type="Proteomes" id="UP000577707">
    <property type="component" value="Unassembled WGS sequence"/>
</dbReference>
<evidence type="ECO:0000313" key="6">
    <source>
        <dbReference type="EMBL" id="MBB3091477.1"/>
    </source>
</evidence>
<sequence>MRVMLVATTGGHLAQLVSLDAWWSRHDRHWVTFDEPHARGALKGEQVTWAYSPTNRNLPNAFRNVALAFRLLRSERPDVVVSTGAGVAAPFFLAARLLGIRTVYLEVFDRVDSPTLTGKLCYPLADVFCTQWEAQERIYPGAVTIGPAL</sequence>
<proteinExistence type="predicted"/>
<evidence type="ECO:0000256" key="2">
    <source>
        <dbReference type="ARBA" id="ARBA00022692"/>
    </source>
</evidence>
<dbReference type="Gene3D" id="3.40.50.2000">
    <property type="entry name" value="Glycogen Phosphorylase B"/>
    <property type="match status" value="1"/>
</dbReference>
<keyword evidence="2" id="KW-0812">Transmembrane</keyword>
<dbReference type="EMBL" id="JACHXG010000011">
    <property type="protein sequence ID" value="MBB3091477.1"/>
    <property type="molecule type" value="Genomic_DNA"/>
</dbReference>
<keyword evidence="3" id="KW-0256">Endoplasmic reticulum</keyword>
<dbReference type="GO" id="GO:0004577">
    <property type="term" value="F:N-acetylglucosaminyldiphosphodolichol N-acetylglucosaminyltransferase activity"/>
    <property type="evidence" value="ECO:0007669"/>
    <property type="project" value="TreeGrafter"/>
</dbReference>
<evidence type="ECO:0000256" key="1">
    <source>
        <dbReference type="ARBA" id="ARBA00004389"/>
    </source>
</evidence>
<organism evidence="6 7">
    <name type="scientific">Nocardioides albus</name>
    <dbReference type="NCBI Taxonomy" id="1841"/>
    <lineage>
        <taxon>Bacteria</taxon>
        <taxon>Bacillati</taxon>
        <taxon>Actinomycetota</taxon>
        <taxon>Actinomycetes</taxon>
        <taxon>Propionibacteriales</taxon>
        <taxon>Nocardioidaceae</taxon>
        <taxon>Nocardioides</taxon>
    </lineage>
</organism>
<keyword evidence="6" id="KW-0808">Transferase</keyword>
<protein>
    <submittedName>
        <fullName evidence="6">UDP-N-acetylglucosamine:LPS N-acetylglucosamine transferase</fullName>
    </submittedName>
</protein>
<dbReference type="Pfam" id="PF08660">
    <property type="entry name" value="Alg14"/>
    <property type="match status" value="1"/>
</dbReference>
<evidence type="ECO:0000313" key="7">
    <source>
        <dbReference type="Proteomes" id="UP000577707"/>
    </source>
</evidence>
<dbReference type="RefSeq" id="WP_183549683.1">
    <property type="nucleotide sequence ID" value="NZ_BMQT01000012.1"/>
</dbReference>
<keyword evidence="4" id="KW-1133">Transmembrane helix</keyword>
<keyword evidence="5" id="KW-0472">Membrane</keyword>
<keyword evidence="7" id="KW-1185">Reference proteome</keyword>
<evidence type="ECO:0000256" key="4">
    <source>
        <dbReference type="ARBA" id="ARBA00022989"/>
    </source>
</evidence>
<dbReference type="GO" id="GO:0006488">
    <property type="term" value="P:dolichol-linked oligosaccharide biosynthetic process"/>
    <property type="evidence" value="ECO:0007669"/>
    <property type="project" value="InterPro"/>
</dbReference>
<dbReference type="PANTHER" id="PTHR12154">
    <property type="entry name" value="GLYCOSYL TRANSFERASE-RELATED"/>
    <property type="match status" value="1"/>
</dbReference>
<reference evidence="6 7" key="1">
    <citation type="submission" date="2020-08" db="EMBL/GenBank/DDBJ databases">
        <title>Genomic Encyclopedia of Type Strains, Phase III (KMG-III): the genomes of soil and plant-associated and newly described type strains.</title>
        <authorList>
            <person name="Whitman W."/>
        </authorList>
    </citation>
    <scope>NUCLEOTIDE SEQUENCE [LARGE SCALE GENOMIC DNA]</scope>
    <source>
        <strain evidence="6 7">CECT 3302</strain>
    </source>
</reference>
<comment type="caution">
    <text evidence="6">The sequence shown here is derived from an EMBL/GenBank/DDBJ whole genome shotgun (WGS) entry which is preliminary data.</text>
</comment>
<comment type="subcellular location">
    <subcellularLocation>
        <location evidence="1">Endoplasmic reticulum membrane</location>
        <topology evidence="1">Single-pass membrane protein</topology>
    </subcellularLocation>
</comment>
<name>A0A7W5A8E7_9ACTN</name>
<accession>A0A7W5A8E7</accession>
<dbReference type="SUPFAM" id="SSF53756">
    <property type="entry name" value="UDP-Glycosyltransferase/glycogen phosphorylase"/>
    <property type="match status" value="1"/>
</dbReference>
<evidence type="ECO:0000256" key="3">
    <source>
        <dbReference type="ARBA" id="ARBA00022824"/>
    </source>
</evidence>
<dbReference type="AlphaFoldDB" id="A0A7W5A8E7"/>
<evidence type="ECO:0000256" key="5">
    <source>
        <dbReference type="ARBA" id="ARBA00023136"/>
    </source>
</evidence>
<dbReference type="NCBIfam" id="NF041549">
    <property type="entry name" value="PssD"/>
    <property type="match status" value="1"/>
</dbReference>
<gene>
    <name evidence="6" type="ORF">FHS12_004447</name>
</gene>
<dbReference type="PANTHER" id="PTHR12154:SF4">
    <property type="entry name" value="UDP-N-ACETYLGLUCOSAMINE TRANSFERASE SUBUNIT ALG14 HOMOLOG"/>
    <property type="match status" value="1"/>
</dbReference>